<dbReference type="Pfam" id="PF01252">
    <property type="entry name" value="Peptidase_A8"/>
    <property type="match status" value="1"/>
</dbReference>
<dbReference type="Proteomes" id="UP001157911">
    <property type="component" value="Unassembled WGS sequence"/>
</dbReference>
<dbReference type="PROSITE" id="PS00855">
    <property type="entry name" value="SPASE_II"/>
    <property type="match status" value="1"/>
</dbReference>
<dbReference type="NCBIfam" id="TIGR00077">
    <property type="entry name" value="lspA"/>
    <property type="match status" value="1"/>
</dbReference>
<keyword evidence="5 9" id="KW-0064">Aspartyl protease</keyword>
<accession>A0ABY1N926</accession>
<comment type="caution">
    <text evidence="9">Lacks conserved residue(s) required for the propagation of feature annotation.</text>
</comment>
<keyword evidence="4 9" id="KW-0812">Transmembrane</keyword>
<sequence>MKKLFFLIAFLVFVLDRITKLLAVKFLVKSVSIIPGFFSLTLAENRGAAFSIFSSGNQIVRFFFLIILPVAVIGWIVFYVLKRENLSLLEVVSLSLITGGALGNLFDRVLNGRVVDFIDFHIGVYHYPTFNVADVAVFLGCLLLLYKYMKS</sequence>
<dbReference type="EMBL" id="FXUB01000001">
    <property type="protein sequence ID" value="SMP03047.1"/>
    <property type="molecule type" value="Genomic_DNA"/>
</dbReference>
<proteinExistence type="inferred from homology"/>
<dbReference type="InterPro" id="IPR001872">
    <property type="entry name" value="Peptidase_A8"/>
</dbReference>
<keyword evidence="7 9" id="KW-1133">Transmembrane helix</keyword>
<keyword evidence="13" id="KW-1185">Reference proteome</keyword>
<dbReference type="PANTHER" id="PTHR33695">
    <property type="entry name" value="LIPOPROTEIN SIGNAL PEPTIDASE"/>
    <property type="match status" value="1"/>
</dbReference>
<evidence type="ECO:0000256" key="9">
    <source>
        <dbReference type="HAMAP-Rule" id="MF_00161"/>
    </source>
</evidence>
<keyword evidence="3 9" id="KW-0645">Protease</keyword>
<feature type="transmembrane region" description="Helical" evidence="9">
    <location>
        <begin position="59"/>
        <end position="81"/>
    </location>
</feature>
<comment type="subcellular location">
    <subcellularLocation>
        <location evidence="9">Cell membrane</location>
        <topology evidence="9">Multi-pass membrane protein</topology>
    </subcellularLocation>
</comment>
<evidence type="ECO:0000256" key="4">
    <source>
        <dbReference type="ARBA" id="ARBA00022692"/>
    </source>
</evidence>
<evidence type="ECO:0000256" key="6">
    <source>
        <dbReference type="ARBA" id="ARBA00022801"/>
    </source>
</evidence>
<evidence type="ECO:0000256" key="1">
    <source>
        <dbReference type="ARBA" id="ARBA00006139"/>
    </source>
</evidence>
<evidence type="ECO:0000313" key="13">
    <source>
        <dbReference type="Proteomes" id="UP001157911"/>
    </source>
</evidence>
<comment type="catalytic activity">
    <reaction evidence="9 10">
        <text>Release of signal peptides from bacterial membrane prolipoproteins. Hydrolyzes -Xaa-Yaa-Zaa-|-(S,diacylglyceryl)Cys-, in which Xaa is hydrophobic (preferably Leu), and Yaa (Ala or Ser) and Zaa (Gly or Ala) have small, neutral side chains.</text>
        <dbReference type="EC" id="3.4.23.36"/>
    </reaction>
</comment>
<comment type="similarity">
    <text evidence="1 9 11">Belongs to the peptidase A8 family.</text>
</comment>
<evidence type="ECO:0000256" key="10">
    <source>
        <dbReference type="RuleBase" id="RU000594"/>
    </source>
</evidence>
<organism evidence="12 13">
    <name type="scientific">Desulfurobacterium pacificum</name>
    <dbReference type="NCBI Taxonomy" id="240166"/>
    <lineage>
        <taxon>Bacteria</taxon>
        <taxon>Pseudomonadati</taxon>
        <taxon>Aquificota</taxon>
        <taxon>Aquificia</taxon>
        <taxon>Desulfurobacteriales</taxon>
        <taxon>Desulfurobacteriaceae</taxon>
        <taxon>Desulfurobacterium</taxon>
    </lineage>
</organism>
<feature type="active site" evidence="9">
    <location>
        <position position="116"/>
    </location>
</feature>
<dbReference type="PRINTS" id="PR00781">
    <property type="entry name" value="LIPOSIGPTASE"/>
</dbReference>
<evidence type="ECO:0000256" key="11">
    <source>
        <dbReference type="RuleBase" id="RU004181"/>
    </source>
</evidence>
<evidence type="ECO:0000256" key="7">
    <source>
        <dbReference type="ARBA" id="ARBA00022989"/>
    </source>
</evidence>
<dbReference type="HAMAP" id="MF_00161">
    <property type="entry name" value="LspA"/>
    <property type="match status" value="1"/>
</dbReference>
<keyword evidence="2 9" id="KW-1003">Cell membrane</keyword>
<protein>
    <recommendedName>
        <fullName evidence="9">Lipoprotein signal peptidase</fullName>
        <ecNumber evidence="9">3.4.23.36</ecNumber>
    </recommendedName>
    <alternativeName>
        <fullName evidence="9">Prolipoprotein signal peptidase</fullName>
    </alternativeName>
    <alternativeName>
        <fullName evidence="9">Signal peptidase II</fullName>
        <shortName evidence="9">SPase II</shortName>
    </alternativeName>
</protein>
<evidence type="ECO:0000256" key="8">
    <source>
        <dbReference type="ARBA" id="ARBA00023136"/>
    </source>
</evidence>
<feature type="active site" evidence="9">
    <location>
        <position position="134"/>
    </location>
</feature>
<evidence type="ECO:0000256" key="2">
    <source>
        <dbReference type="ARBA" id="ARBA00022475"/>
    </source>
</evidence>
<gene>
    <name evidence="9" type="primary">lspA</name>
    <name evidence="12" type="ORF">SAMN06265339_0090</name>
</gene>
<evidence type="ECO:0000313" key="12">
    <source>
        <dbReference type="EMBL" id="SMP03047.1"/>
    </source>
</evidence>
<feature type="transmembrane region" description="Helical" evidence="9">
    <location>
        <begin position="126"/>
        <end position="146"/>
    </location>
</feature>
<name>A0ABY1N926_9BACT</name>
<reference evidence="12 13" key="1">
    <citation type="submission" date="2017-05" db="EMBL/GenBank/DDBJ databases">
        <authorList>
            <person name="Varghese N."/>
            <person name="Submissions S."/>
        </authorList>
    </citation>
    <scope>NUCLEOTIDE SEQUENCE [LARGE SCALE GENOMIC DNA]</scope>
    <source>
        <strain evidence="12 13">DSM 15522</strain>
    </source>
</reference>
<feature type="transmembrane region" description="Helical" evidence="9">
    <location>
        <begin position="88"/>
        <end position="106"/>
    </location>
</feature>
<keyword evidence="6 9" id="KW-0378">Hydrolase</keyword>
<comment type="pathway">
    <text evidence="9">Protein modification; lipoprotein biosynthesis (signal peptide cleavage).</text>
</comment>
<keyword evidence="8 9" id="KW-0472">Membrane</keyword>
<dbReference type="PANTHER" id="PTHR33695:SF1">
    <property type="entry name" value="LIPOPROTEIN SIGNAL PEPTIDASE"/>
    <property type="match status" value="1"/>
</dbReference>
<dbReference type="RefSeq" id="WP_283399604.1">
    <property type="nucleotide sequence ID" value="NZ_FXUB01000001.1"/>
</dbReference>
<comment type="function">
    <text evidence="9 10">This protein specifically catalyzes the removal of signal peptides from prolipoproteins.</text>
</comment>
<comment type="caution">
    <text evidence="12">The sequence shown here is derived from an EMBL/GenBank/DDBJ whole genome shotgun (WGS) entry which is preliminary data.</text>
</comment>
<dbReference type="EC" id="3.4.23.36" evidence="9"/>
<evidence type="ECO:0000256" key="5">
    <source>
        <dbReference type="ARBA" id="ARBA00022750"/>
    </source>
</evidence>
<evidence type="ECO:0000256" key="3">
    <source>
        <dbReference type="ARBA" id="ARBA00022670"/>
    </source>
</evidence>